<gene>
    <name evidence="1" type="ORF">KUCAC02_010834</name>
</gene>
<dbReference type="EMBL" id="CM043795">
    <property type="protein sequence ID" value="KAI4817433.1"/>
    <property type="molecule type" value="Genomic_DNA"/>
</dbReference>
<dbReference type="Proteomes" id="UP001057452">
    <property type="component" value="Chromosome 11"/>
</dbReference>
<organism evidence="1 2">
    <name type="scientific">Chaenocephalus aceratus</name>
    <name type="common">Blackfin icefish</name>
    <name type="synonym">Chaenichthys aceratus</name>
    <dbReference type="NCBI Taxonomy" id="36190"/>
    <lineage>
        <taxon>Eukaryota</taxon>
        <taxon>Metazoa</taxon>
        <taxon>Chordata</taxon>
        <taxon>Craniata</taxon>
        <taxon>Vertebrata</taxon>
        <taxon>Euteleostomi</taxon>
        <taxon>Actinopterygii</taxon>
        <taxon>Neopterygii</taxon>
        <taxon>Teleostei</taxon>
        <taxon>Neoteleostei</taxon>
        <taxon>Acanthomorphata</taxon>
        <taxon>Eupercaria</taxon>
        <taxon>Perciformes</taxon>
        <taxon>Notothenioidei</taxon>
        <taxon>Channichthyidae</taxon>
        <taxon>Chaenocephalus</taxon>
    </lineage>
</organism>
<accession>A0ACB9WVI6</accession>
<feature type="non-terminal residue" evidence="1">
    <location>
        <position position="158"/>
    </location>
</feature>
<comment type="caution">
    <text evidence="1">The sequence shown here is derived from an EMBL/GenBank/DDBJ whole genome shotgun (WGS) entry which is preliminary data.</text>
</comment>
<evidence type="ECO:0000313" key="2">
    <source>
        <dbReference type="Proteomes" id="UP001057452"/>
    </source>
</evidence>
<feature type="non-terminal residue" evidence="1">
    <location>
        <position position="1"/>
    </location>
</feature>
<evidence type="ECO:0000313" key="1">
    <source>
        <dbReference type="EMBL" id="KAI4817433.1"/>
    </source>
</evidence>
<reference evidence="1" key="1">
    <citation type="submission" date="2022-05" db="EMBL/GenBank/DDBJ databases">
        <title>Chromosome-level genome of Chaenocephalus aceratus.</title>
        <authorList>
            <person name="Park H."/>
        </authorList>
    </citation>
    <scope>NUCLEOTIDE SEQUENCE</scope>
    <source>
        <strain evidence="1">KU_202001</strain>
    </source>
</reference>
<name>A0ACB9WVI6_CHAAC</name>
<proteinExistence type="predicted"/>
<keyword evidence="2" id="KW-1185">Reference proteome</keyword>
<protein>
    <submittedName>
        <fullName evidence="1">Uncharacterized protein</fullName>
    </submittedName>
</protein>
<sequence>AQLSPDSPHSFLGGLMCISLLSLLLEKRAHVLQLQLLAAFTVTQSRQPGTDTLLIHGHEGEDHNEWILPGSTWFSADAANSGSCMQQSGERVLGGRKGGGRRGGEGGGREEEGRRKGGEDSHIFNRAAEFQQSSRDTSGLLMTAGAALYRALSVAGFN</sequence>